<dbReference type="PANTHER" id="PTHR31270:SF1">
    <property type="entry name" value="GLUTAMINYL-PEPTIDE CYCLOTRANSFERASE"/>
    <property type="match status" value="1"/>
</dbReference>
<dbReference type="AlphaFoldDB" id="A0A254N2Y4"/>
<dbReference type="InterPro" id="IPR015943">
    <property type="entry name" value="WD40/YVTN_repeat-like_dom_sf"/>
</dbReference>
<keyword evidence="2" id="KW-0808">Transferase</keyword>
<dbReference type="EMBL" id="NISI01000009">
    <property type="protein sequence ID" value="OWR02519.1"/>
    <property type="molecule type" value="Genomic_DNA"/>
</dbReference>
<gene>
    <name evidence="2" type="ORF">CDO81_19755</name>
</gene>
<dbReference type="Gene3D" id="2.130.10.10">
    <property type="entry name" value="YVTN repeat-like/Quinoprotein amine dehydrogenase"/>
    <property type="match status" value="1"/>
</dbReference>
<evidence type="ECO:0000313" key="2">
    <source>
        <dbReference type="EMBL" id="OWR02519.1"/>
    </source>
</evidence>
<dbReference type="PANTHER" id="PTHR31270">
    <property type="entry name" value="GLUTAMINYL-PEPTIDE CYCLOTRANSFERASE"/>
    <property type="match status" value="1"/>
</dbReference>
<feature type="chain" id="PRO_5012693669" evidence="1">
    <location>
        <begin position="28"/>
        <end position="258"/>
    </location>
</feature>
<keyword evidence="1" id="KW-0732">Signal</keyword>
<dbReference type="OrthoDB" id="9783700at2"/>
<dbReference type="GO" id="GO:0016603">
    <property type="term" value="F:glutaminyl-peptide cyclotransferase activity"/>
    <property type="evidence" value="ECO:0007669"/>
    <property type="project" value="InterPro"/>
</dbReference>
<dbReference type="PROSITE" id="PS51318">
    <property type="entry name" value="TAT"/>
    <property type="match status" value="1"/>
</dbReference>
<feature type="signal peptide" evidence="1">
    <location>
        <begin position="1"/>
        <end position="27"/>
    </location>
</feature>
<proteinExistence type="predicted"/>
<protein>
    <submittedName>
        <fullName evidence="2">Glutamine cyclotransferase</fullName>
    </submittedName>
</protein>
<name>A0A254N2Y4_9BURK</name>
<dbReference type="SUPFAM" id="SSF50969">
    <property type="entry name" value="YVTN repeat-like/Quinoprotein amine dehydrogenase"/>
    <property type="match status" value="1"/>
</dbReference>
<evidence type="ECO:0000256" key="1">
    <source>
        <dbReference type="SAM" id="SignalP"/>
    </source>
</evidence>
<sequence length="258" mass="29119">MPDFSRRRLLSALPGLAGLAMAPLAAAATPVQGFKVVKAYPHDPEAFTQGLFFHEGFLYESTGLHGRSSIRKVEIETGRVLQSVGLPDEFFGEGITRWGDRVIGITWQEQTAFVLDLKTFKLWRKFSYPGEGWGIASNERELVMSDGTPELRFLDPASFKEMRRVRVTADGKPVEMINELEWVDGEVWANIWQTDRIARINPKTGVVTRWIDLSGLLPQRRGSDDVLNGIAYDAARKRLFVTGKLWPKLFEIQLTPGR</sequence>
<comment type="caution">
    <text evidence="2">The sequence shown here is derived from an EMBL/GenBank/DDBJ whole genome shotgun (WGS) entry which is preliminary data.</text>
</comment>
<dbReference type="InterPro" id="IPR011044">
    <property type="entry name" value="Quino_amine_DH_bsu"/>
</dbReference>
<keyword evidence="3" id="KW-1185">Reference proteome</keyword>
<dbReference type="Proteomes" id="UP000197446">
    <property type="component" value="Unassembled WGS sequence"/>
</dbReference>
<accession>A0A254N2Y4</accession>
<reference evidence="2 3" key="1">
    <citation type="journal article" date="2007" name="Int. J. Syst. Evol. Microbiol.">
        <title>Description of Pelomonas aquatica sp. nov. and Pelomonas puraquae sp. nov., isolated from industrial and haemodialysis water.</title>
        <authorList>
            <person name="Gomila M."/>
            <person name="Bowien B."/>
            <person name="Falsen E."/>
            <person name="Moore E.R."/>
            <person name="Lalucat J."/>
        </authorList>
    </citation>
    <scope>NUCLEOTIDE SEQUENCE [LARGE SCALE GENOMIC DNA]</scope>
    <source>
        <strain evidence="2 3">CCUG 52769</strain>
    </source>
</reference>
<dbReference type="InterPro" id="IPR007788">
    <property type="entry name" value="QCT"/>
</dbReference>
<dbReference type="Pfam" id="PF05096">
    <property type="entry name" value="Glu_cyclase_2"/>
    <property type="match status" value="1"/>
</dbReference>
<organism evidence="2 3">
    <name type="scientific">Roseateles puraquae</name>
    <dbReference type="NCBI Taxonomy" id="431059"/>
    <lineage>
        <taxon>Bacteria</taxon>
        <taxon>Pseudomonadati</taxon>
        <taxon>Pseudomonadota</taxon>
        <taxon>Betaproteobacteria</taxon>
        <taxon>Burkholderiales</taxon>
        <taxon>Sphaerotilaceae</taxon>
        <taxon>Roseateles</taxon>
    </lineage>
</organism>
<dbReference type="InterPro" id="IPR006311">
    <property type="entry name" value="TAT_signal"/>
</dbReference>
<evidence type="ECO:0000313" key="3">
    <source>
        <dbReference type="Proteomes" id="UP000197446"/>
    </source>
</evidence>